<proteinExistence type="predicted"/>
<protein>
    <submittedName>
        <fullName evidence="1">Uncharacterized protein</fullName>
    </submittedName>
</protein>
<sequence length="87" mass="9596">MPRSSPNTLLQRGLWPRPDVSLLRGDVSETLLRGLTEAGTLWPLDTLGFNGSTCLHSASPDPRPFKVAAFNRLSQRSANQLQTRLPL</sequence>
<organism evidence="1 2">
    <name type="scientific">Aldrovandia affinis</name>
    <dbReference type="NCBI Taxonomy" id="143900"/>
    <lineage>
        <taxon>Eukaryota</taxon>
        <taxon>Metazoa</taxon>
        <taxon>Chordata</taxon>
        <taxon>Craniata</taxon>
        <taxon>Vertebrata</taxon>
        <taxon>Euteleostomi</taxon>
        <taxon>Actinopterygii</taxon>
        <taxon>Neopterygii</taxon>
        <taxon>Teleostei</taxon>
        <taxon>Notacanthiformes</taxon>
        <taxon>Halosauridae</taxon>
        <taxon>Aldrovandia</taxon>
    </lineage>
</organism>
<name>A0AAD7SQW1_9TELE</name>
<evidence type="ECO:0000313" key="1">
    <source>
        <dbReference type="EMBL" id="KAJ8406958.1"/>
    </source>
</evidence>
<dbReference type="AlphaFoldDB" id="A0AAD7SQW1"/>
<gene>
    <name evidence="1" type="ORF">AAFF_G00292340</name>
</gene>
<reference evidence="1" key="1">
    <citation type="journal article" date="2023" name="Science">
        <title>Genome structures resolve the early diversification of teleost fishes.</title>
        <authorList>
            <person name="Parey E."/>
            <person name="Louis A."/>
            <person name="Montfort J."/>
            <person name="Bouchez O."/>
            <person name="Roques C."/>
            <person name="Iampietro C."/>
            <person name="Lluch J."/>
            <person name="Castinel A."/>
            <person name="Donnadieu C."/>
            <person name="Desvignes T."/>
            <person name="Floi Bucao C."/>
            <person name="Jouanno E."/>
            <person name="Wen M."/>
            <person name="Mejri S."/>
            <person name="Dirks R."/>
            <person name="Jansen H."/>
            <person name="Henkel C."/>
            <person name="Chen W.J."/>
            <person name="Zahm M."/>
            <person name="Cabau C."/>
            <person name="Klopp C."/>
            <person name="Thompson A.W."/>
            <person name="Robinson-Rechavi M."/>
            <person name="Braasch I."/>
            <person name="Lecointre G."/>
            <person name="Bobe J."/>
            <person name="Postlethwait J.H."/>
            <person name="Berthelot C."/>
            <person name="Roest Crollius H."/>
            <person name="Guiguen Y."/>
        </authorList>
    </citation>
    <scope>NUCLEOTIDE SEQUENCE</scope>
    <source>
        <strain evidence="1">NC1722</strain>
    </source>
</reference>
<comment type="caution">
    <text evidence="1">The sequence shown here is derived from an EMBL/GenBank/DDBJ whole genome shotgun (WGS) entry which is preliminary data.</text>
</comment>
<dbReference type="Proteomes" id="UP001221898">
    <property type="component" value="Unassembled WGS sequence"/>
</dbReference>
<accession>A0AAD7SQW1</accession>
<dbReference type="EMBL" id="JAINUG010000041">
    <property type="protein sequence ID" value="KAJ8406958.1"/>
    <property type="molecule type" value="Genomic_DNA"/>
</dbReference>
<evidence type="ECO:0000313" key="2">
    <source>
        <dbReference type="Proteomes" id="UP001221898"/>
    </source>
</evidence>
<keyword evidence="2" id="KW-1185">Reference proteome</keyword>